<keyword evidence="2" id="KW-1185">Reference proteome</keyword>
<dbReference type="STRING" id="30019.A0A0M4EAR2"/>
<accession>A0A0M4EAR2</accession>
<evidence type="ECO:0000313" key="2">
    <source>
        <dbReference type="Proteomes" id="UP000494163"/>
    </source>
</evidence>
<dbReference type="PANTHER" id="PTHR33638:SF1">
    <property type="entry name" value="SELENOPROTEIN H"/>
    <property type="match status" value="1"/>
</dbReference>
<reference evidence="1 2" key="1">
    <citation type="submission" date="2015-08" db="EMBL/GenBank/DDBJ databases">
        <title>Ancestral chromatin configuration constrains chromatin evolution on differentiating sex chromosomes in Drosophila.</title>
        <authorList>
            <person name="Zhou Q."/>
            <person name="Bachtrog D."/>
        </authorList>
    </citation>
    <scope>NUCLEOTIDE SEQUENCE [LARGE SCALE GENOMIC DNA]</scope>
    <source>
        <tissue evidence="1">Whole larvae</tissue>
    </source>
</reference>
<dbReference type="GO" id="GO:0005794">
    <property type="term" value="C:Golgi apparatus"/>
    <property type="evidence" value="ECO:0007669"/>
    <property type="project" value="TreeGrafter"/>
</dbReference>
<dbReference type="OrthoDB" id="1933874at2759"/>
<sequence length="138" mass="16421">MPKKKHKIVDWAADENFTKERSIFFIEHTYECNIFQTKADECLSFFQDRIPERQFALMRNKNGKQVPRDGAFEIGFAQNARTSQHVIWSGLDRGPPRRDKFPRNYEDLYPDVQRVLKKFYPDKAVGMADDDEDEEERE</sequence>
<dbReference type="PANTHER" id="PTHR33638">
    <property type="entry name" value="SELENOPROTEIN H"/>
    <property type="match status" value="1"/>
</dbReference>
<protein>
    <submittedName>
        <fullName evidence="1">CG13186</fullName>
    </submittedName>
</protein>
<dbReference type="Proteomes" id="UP000494163">
    <property type="component" value="Chromosome 2R"/>
</dbReference>
<organism evidence="1 2">
    <name type="scientific">Drosophila busckii</name>
    <name type="common">Fruit fly</name>
    <dbReference type="NCBI Taxonomy" id="30019"/>
    <lineage>
        <taxon>Eukaryota</taxon>
        <taxon>Metazoa</taxon>
        <taxon>Ecdysozoa</taxon>
        <taxon>Arthropoda</taxon>
        <taxon>Hexapoda</taxon>
        <taxon>Insecta</taxon>
        <taxon>Pterygota</taxon>
        <taxon>Neoptera</taxon>
        <taxon>Endopterygota</taxon>
        <taxon>Diptera</taxon>
        <taxon>Brachycera</taxon>
        <taxon>Muscomorpha</taxon>
        <taxon>Ephydroidea</taxon>
        <taxon>Drosophilidae</taxon>
        <taxon>Drosophila</taxon>
    </lineage>
</organism>
<evidence type="ECO:0000313" key="1">
    <source>
        <dbReference type="EMBL" id="ALC42208.1"/>
    </source>
</evidence>
<dbReference type="EMBL" id="CP012524">
    <property type="protein sequence ID" value="ALC42208.1"/>
    <property type="molecule type" value="Genomic_DNA"/>
</dbReference>
<proteinExistence type="predicted"/>
<name>A0A0M4EAR2_DROBS</name>
<dbReference type="AlphaFoldDB" id="A0A0M4EAR2"/>
<gene>
    <name evidence="1" type="ORF">Dbus_chr2Rg1787</name>
</gene>
<dbReference type="OMA" id="RSMIYIE"/>
<dbReference type="InterPro" id="IPR052674">
    <property type="entry name" value="SelWTH-like"/>
</dbReference>